<comment type="similarity">
    <text evidence="1">Belongs to the AB hydrolase superfamily.</text>
</comment>
<dbReference type="Proteomes" id="UP000671914">
    <property type="component" value="Chromosome"/>
</dbReference>
<dbReference type="EMBL" id="CP071696">
    <property type="protein sequence ID" value="QTX04428.1"/>
    <property type="molecule type" value="Genomic_DNA"/>
</dbReference>
<keyword evidence="3" id="KW-0378">Hydrolase</keyword>
<evidence type="ECO:0000313" key="3">
    <source>
        <dbReference type="EMBL" id="QTX04428.1"/>
    </source>
</evidence>
<name>A0A975FKY8_9MICO</name>
<dbReference type="Pfam" id="PF01738">
    <property type="entry name" value="DLH"/>
    <property type="match status" value="1"/>
</dbReference>
<dbReference type="PANTHER" id="PTHR22946">
    <property type="entry name" value="DIENELACTONE HYDROLASE DOMAIN-CONTAINING PROTEIN-RELATED"/>
    <property type="match status" value="1"/>
</dbReference>
<sequence length="249" mass="26149">MTEITTRDITVEHDGEALFGLLVAPAGARSRPGILLVHDAFGLGEDMIAIARRLAGAGYAVFAADVWGERRTPADEAGIGPLIGGMVADRERWIGRIAASRDAAAAQPEIDVDALAGLGYCFGGSSLLEYLRTGGRLRAAAAIHPGLDLVADGWAAARADTEVLVCVGADDPMATAEMRERLHAAMSGAGIDWREELYSGTVHAFTSPKAAHSPNPEVIAYHPRNARRAWDAAIALLSETLPLPHVAAA</sequence>
<evidence type="ECO:0000259" key="2">
    <source>
        <dbReference type="Pfam" id="PF01738"/>
    </source>
</evidence>
<gene>
    <name evidence="3" type="ORF">G127AT_14315</name>
</gene>
<dbReference type="SUPFAM" id="SSF53474">
    <property type="entry name" value="alpha/beta-Hydrolases"/>
    <property type="match status" value="1"/>
</dbReference>
<dbReference type="KEGG" id="aarc:G127AT_14315"/>
<keyword evidence="4" id="KW-1185">Reference proteome</keyword>
<dbReference type="RefSeq" id="WP_210898003.1">
    <property type="nucleotide sequence ID" value="NZ_CP071696.1"/>
</dbReference>
<organism evidence="3 4">
    <name type="scientific">Agromyces archimandritae</name>
    <dbReference type="NCBI Taxonomy" id="2781962"/>
    <lineage>
        <taxon>Bacteria</taxon>
        <taxon>Bacillati</taxon>
        <taxon>Actinomycetota</taxon>
        <taxon>Actinomycetes</taxon>
        <taxon>Micrococcales</taxon>
        <taxon>Microbacteriaceae</taxon>
        <taxon>Agromyces</taxon>
    </lineage>
</organism>
<dbReference type="InterPro" id="IPR050261">
    <property type="entry name" value="FrsA_esterase"/>
</dbReference>
<reference evidence="3" key="1">
    <citation type="submission" date="2021-03" db="EMBL/GenBank/DDBJ databases">
        <title>Agromyces archimandritus sp. nov., isolated from the cockroach Archimandrita tessellata.</title>
        <authorList>
            <person name="Guzman J."/>
            <person name="Ortuzar M."/>
            <person name="Poehlein A."/>
            <person name="Daniel R."/>
            <person name="Trujillo M."/>
            <person name="Vilcinskas A."/>
        </authorList>
    </citation>
    <scope>NUCLEOTIDE SEQUENCE</scope>
    <source>
        <strain evidence="3">G127AT</strain>
    </source>
</reference>
<dbReference type="AlphaFoldDB" id="A0A975FKY8"/>
<evidence type="ECO:0000256" key="1">
    <source>
        <dbReference type="ARBA" id="ARBA00008645"/>
    </source>
</evidence>
<dbReference type="InterPro" id="IPR029058">
    <property type="entry name" value="AB_hydrolase_fold"/>
</dbReference>
<protein>
    <submittedName>
        <fullName evidence="3">Dienelactone hydrolase family protein</fullName>
    </submittedName>
</protein>
<accession>A0A975FKY8</accession>
<dbReference type="GO" id="GO:0016787">
    <property type="term" value="F:hydrolase activity"/>
    <property type="evidence" value="ECO:0007669"/>
    <property type="project" value="UniProtKB-KW"/>
</dbReference>
<proteinExistence type="inferred from homology"/>
<dbReference type="Gene3D" id="3.40.50.1820">
    <property type="entry name" value="alpha/beta hydrolase"/>
    <property type="match status" value="1"/>
</dbReference>
<evidence type="ECO:0000313" key="4">
    <source>
        <dbReference type="Proteomes" id="UP000671914"/>
    </source>
</evidence>
<feature type="domain" description="Dienelactone hydrolase" evidence="2">
    <location>
        <begin position="20"/>
        <end position="239"/>
    </location>
</feature>
<dbReference type="InterPro" id="IPR002925">
    <property type="entry name" value="Dienelactn_hydro"/>
</dbReference>
<dbReference type="PANTHER" id="PTHR22946:SF0">
    <property type="entry name" value="DIENELACTONE HYDROLASE DOMAIN-CONTAINING PROTEIN"/>
    <property type="match status" value="1"/>
</dbReference>